<gene>
    <name evidence="8" type="ORF">PGLA2088_LOCUS9981</name>
</gene>
<dbReference type="GO" id="GO:0016020">
    <property type="term" value="C:membrane"/>
    <property type="evidence" value="ECO:0007669"/>
    <property type="project" value="UniProtKB-SubCell"/>
</dbReference>
<proteinExistence type="inferred from homology"/>
<evidence type="ECO:0000256" key="6">
    <source>
        <dbReference type="SAM" id="Phobius"/>
    </source>
</evidence>
<feature type="transmembrane region" description="Helical" evidence="6">
    <location>
        <begin position="89"/>
        <end position="112"/>
    </location>
</feature>
<comment type="subcellular location">
    <subcellularLocation>
        <location evidence="1">Membrane</location>
        <topology evidence="1">Multi-pass membrane protein</topology>
    </subcellularLocation>
</comment>
<dbReference type="PANTHER" id="PTHR16172">
    <property type="entry name" value="MAJOR FACILITATOR SUPERFAMILY DOMAIN-CONTAINING PROTEIN 6-LIKE"/>
    <property type="match status" value="1"/>
</dbReference>
<evidence type="ECO:0000256" key="5">
    <source>
        <dbReference type="ARBA" id="ARBA00023136"/>
    </source>
</evidence>
<evidence type="ECO:0000313" key="9">
    <source>
        <dbReference type="Proteomes" id="UP000626109"/>
    </source>
</evidence>
<dbReference type="InterPro" id="IPR024989">
    <property type="entry name" value="MFS_assoc_dom"/>
</dbReference>
<dbReference type="InterPro" id="IPR020846">
    <property type="entry name" value="MFS_dom"/>
</dbReference>
<comment type="caution">
    <text evidence="8">The sequence shown here is derived from an EMBL/GenBank/DDBJ whole genome shotgun (WGS) entry which is preliminary data.</text>
</comment>
<feature type="domain" description="Major facilitator superfamily (MFS) profile" evidence="7">
    <location>
        <begin position="1"/>
        <end position="142"/>
    </location>
</feature>
<dbReference type="EMBL" id="CAJNNW010011143">
    <property type="protein sequence ID" value="CAE8652819.1"/>
    <property type="molecule type" value="Genomic_DNA"/>
</dbReference>
<name>A0A813IM93_POLGL</name>
<evidence type="ECO:0000313" key="8">
    <source>
        <dbReference type="EMBL" id="CAE8652819.1"/>
    </source>
</evidence>
<dbReference type="GO" id="GO:0022857">
    <property type="term" value="F:transmembrane transporter activity"/>
    <property type="evidence" value="ECO:0007669"/>
    <property type="project" value="InterPro"/>
</dbReference>
<dbReference type="AlphaFoldDB" id="A0A813IM93"/>
<reference evidence="8" key="1">
    <citation type="submission" date="2021-02" db="EMBL/GenBank/DDBJ databases">
        <authorList>
            <person name="Dougan E. K."/>
            <person name="Rhodes N."/>
            <person name="Thang M."/>
            <person name="Chan C."/>
        </authorList>
    </citation>
    <scope>NUCLEOTIDE SEQUENCE</scope>
</reference>
<dbReference type="Pfam" id="PF12832">
    <property type="entry name" value="MFS_1_like"/>
    <property type="match status" value="1"/>
</dbReference>
<dbReference type="Gene3D" id="1.20.1250.20">
    <property type="entry name" value="MFS general substrate transporter like domains"/>
    <property type="match status" value="1"/>
</dbReference>
<evidence type="ECO:0000256" key="3">
    <source>
        <dbReference type="ARBA" id="ARBA00022692"/>
    </source>
</evidence>
<feature type="transmembrane region" description="Helical" evidence="6">
    <location>
        <begin position="30"/>
        <end position="49"/>
    </location>
</feature>
<dbReference type="PROSITE" id="PS50850">
    <property type="entry name" value="MFS"/>
    <property type="match status" value="1"/>
</dbReference>
<sequence>MGLSVTVQVLFEIPIFAFGERLLPKLGPSVLIGIAMASFAIRVFGYTLVPNAWSILLLEPLHGVTYSCFTLATVHYLNDHVPMHMISTAQGFMSSVGGAGSAFGAIVGGVVMDMPDGGLILFRSDTVIMSFVLVAFILSQLKARHGSGARAPGLLEASCEAATSLHEVPAESARRQGTSV</sequence>
<dbReference type="SUPFAM" id="SSF103473">
    <property type="entry name" value="MFS general substrate transporter"/>
    <property type="match status" value="1"/>
</dbReference>
<feature type="transmembrane region" description="Helical" evidence="6">
    <location>
        <begin position="55"/>
        <end position="77"/>
    </location>
</feature>
<evidence type="ECO:0000256" key="1">
    <source>
        <dbReference type="ARBA" id="ARBA00004141"/>
    </source>
</evidence>
<dbReference type="PANTHER" id="PTHR16172:SF41">
    <property type="entry name" value="MAJOR FACILITATOR SUPERFAMILY DOMAIN-CONTAINING PROTEIN 6-LIKE"/>
    <property type="match status" value="1"/>
</dbReference>
<comment type="similarity">
    <text evidence="2">Belongs to the major facilitator superfamily. MFSD6 family.</text>
</comment>
<evidence type="ECO:0000256" key="2">
    <source>
        <dbReference type="ARBA" id="ARBA00005241"/>
    </source>
</evidence>
<protein>
    <recommendedName>
        <fullName evidence="7">Major facilitator superfamily (MFS) profile domain-containing protein</fullName>
    </recommendedName>
</protein>
<evidence type="ECO:0000259" key="7">
    <source>
        <dbReference type="PROSITE" id="PS50850"/>
    </source>
</evidence>
<dbReference type="Proteomes" id="UP000626109">
    <property type="component" value="Unassembled WGS sequence"/>
</dbReference>
<evidence type="ECO:0000256" key="4">
    <source>
        <dbReference type="ARBA" id="ARBA00022989"/>
    </source>
</evidence>
<keyword evidence="3 6" id="KW-0812">Transmembrane</keyword>
<keyword evidence="5 6" id="KW-0472">Membrane</keyword>
<keyword evidence="4 6" id="KW-1133">Transmembrane helix</keyword>
<organism evidence="8 9">
    <name type="scientific">Polarella glacialis</name>
    <name type="common">Dinoflagellate</name>
    <dbReference type="NCBI Taxonomy" id="89957"/>
    <lineage>
        <taxon>Eukaryota</taxon>
        <taxon>Sar</taxon>
        <taxon>Alveolata</taxon>
        <taxon>Dinophyceae</taxon>
        <taxon>Suessiales</taxon>
        <taxon>Suessiaceae</taxon>
        <taxon>Polarella</taxon>
    </lineage>
</organism>
<accession>A0A813IM93</accession>
<dbReference type="InterPro" id="IPR036259">
    <property type="entry name" value="MFS_trans_sf"/>
</dbReference>
<feature type="transmembrane region" description="Helical" evidence="6">
    <location>
        <begin position="118"/>
        <end position="138"/>
    </location>
</feature>
<dbReference type="InterPro" id="IPR051717">
    <property type="entry name" value="MFS_MFSD6"/>
</dbReference>